<dbReference type="PATRIC" id="fig|1139219.3.peg.1827"/>
<dbReference type="Proteomes" id="UP000014127">
    <property type="component" value="Unassembled WGS sequence"/>
</dbReference>
<dbReference type="HOGENOM" id="CLU_079190_1_0_9"/>
<dbReference type="InterPro" id="IPR029063">
    <property type="entry name" value="SAM-dependent_MTases_sf"/>
</dbReference>
<organism evidence="1 2">
    <name type="scientific">Enterococcus dispar ATCC 51266</name>
    <dbReference type="NCBI Taxonomy" id="1139219"/>
    <lineage>
        <taxon>Bacteria</taxon>
        <taxon>Bacillati</taxon>
        <taxon>Bacillota</taxon>
        <taxon>Bacilli</taxon>
        <taxon>Lactobacillales</taxon>
        <taxon>Enterococcaceae</taxon>
        <taxon>Enterococcus</taxon>
    </lineage>
</organism>
<proteinExistence type="predicted"/>
<dbReference type="PANTHER" id="PTHR35276:SF1">
    <property type="entry name" value="TRNA (MNM(5)S(2)U34)-METHYLTRANSFERASE, CHLOROPLASTIC"/>
    <property type="match status" value="1"/>
</dbReference>
<protein>
    <submittedName>
        <fullName evidence="1">rRNA methylase</fullName>
    </submittedName>
</protein>
<dbReference type="eggNOG" id="COG0144">
    <property type="taxonomic scope" value="Bacteria"/>
</dbReference>
<dbReference type="PANTHER" id="PTHR35276">
    <property type="entry name" value="S-ADENOSYL-L-METHIONINE-DEPENDENT METHYLTRANSFERASES SUPERFAMILY PROTEIN"/>
    <property type="match status" value="1"/>
</dbReference>
<evidence type="ECO:0000313" key="1">
    <source>
        <dbReference type="EMBL" id="EOT40949.1"/>
    </source>
</evidence>
<dbReference type="GO" id="GO:0008168">
    <property type="term" value="F:methyltransferase activity"/>
    <property type="evidence" value="ECO:0007669"/>
    <property type="project" value="UniProtKB-KW"/>
</dbReference>
<keyword evidence="2" id="KW-1185">Reference proteome</keyword>
<gene>
    <name evidence="1" type="ORF">OMK_01865</name>
</gene>
<dbReference type="InterPro" id="IPR010719">
    <property type="entry name" value="MnmM_MeTrfase"/>
</dbReference>
<keyword evidence="1" id="KW-0489">Methyltransferase</keyword>
<dbReference type="EMBL" id="AHYR01000006">
    <property type="protein sequence ID" value="EOT40949.1"/>
    <property type="molecule type" value="Genomic_DNA"/>
</dbReference>
<accession>S1NLU5</accession>
<dbReference type="SUPFAM" id="SSF53335">
    <property type="entry name" value="S-adenosyl-L-methionine-dependent methyltransferases"/>
    <property type="match status" value="1"/>
</dbReference>
<dbReference type="Gene3D" id="3.40.50.150">
    <property type="entry name" value="Vaccinia Virus protein VP39"/>
    <property type="match status" value="1"/>
</dbReference>
<reference evidence="1 2" key="1">
    <citation type="submission" date="2013-03" db="EMBL/GenBank/DDBJ databases">
        <title>The Genome Sequence of Enterococcus dispar ATCC_51266 (Illumina only assembly).</title>
        <authorList>
            <consortium name="The Broad Institute Genomics Platform"/>
            <consortium name="The Broad Institute Genome Sequencing Center for Infectious Disease"/>
            <person name="Earl A."/>
            <person name="Russ C."/>
            <person name="Gilmore M."/>
            <person name="Surin D."/>
            <person name="Walker B."/>
            <person name="Young S."/>
            <person name="Zeng Q."/>
            <person name="Gargeya S."/>
            <person name="Fitzgerald M."/>
            <person name="Haas B."/>
            <person name="Abouelleil A."/>
            <person name="Allen A.W."/>
            <person name="Alvarado L."/>
            <person name="Arachchi H.M."/>
            <person name="Berlin A.M."/>
            <person name="Chapman S.B."/>
            <person name="Gainer-Dewar J."/>
            <person name="Goldberg J."/>
            <person name="Griggs A."/>
            <person name="Gujja S."/>
            <person name="Hansen M."/>
            <person name="Howarth C."/>
            <person name="Imamovic A."/>
            <person name="Ireland A."/>
            <person name="Larimer J."/>
            <person name="McCowan C."/>
            <person name="Murphy C."/>
            <person name="Pearson M."/>
            <person name="Poon T.W."/>
            <person name="Priest M."/>
            <person name="Roberts A."/>
            <person name="Saif S."/>
            <person name="Shea T."/>
            <person name="Sisk P."/>
            <person name="Sykes S."/>
            <person name="Wortman J."/>
            <person name="Nusbaum C."/>
            <person name="Birren B."/>
        </authorList>
    </citation>
    <scope>NUCLEOTIDE SEQUENCE [LARGE SCALE GENOMIC DNA]</scope>
    <source>
        <strain evidence="1 2">ATCC 51266</strain>
    </source>
</reference>
<evidence type="ECO:0000313" key="2">
    <source>
        <dbReference type="Proteomes" id="UP000014127"/>
    </source>
</evidence>
<dbReference type="OrthoDB" id="9792989at2"/>
<comment type="caution">
    <text evidence="1">The sequence shown here is derived from an EMBL/GenBank/DDBJ whole genome shotgun (WGS) entry which is preliminary data.</text>
</comment>
<keyword evidence="1" id="KW-0808">Transferase</keyword>
<dbReference type="Pfam" id="PF06962">
    <property type="entry name" value="rRNA_methylase"/>
    <property type="match status" value="1"/>
</dbReference>
<dbReference type="RefSeq" id="WP_016173030.1">
    <property type="nucleotide sequence ID" value="NZ_ASWK01000001.1"/>
</dbReference>
<dbReference type="GO" id="GO:0032259">
    <property type="term" value="P:methylation"/>
    <property type="evidence" value="ECO:0007669"/>
    <property type="project" value="UniProtKB-KW"/>
</dbReference>
<sequence>MLKTAMRYSHELLSEVVRTGDHVVDATMGNGHDTLFLAQLVGPSGTVDAFDIQEAAILATQEKLADFADSQAVHLHLDGHENVVQYLNEEKIKAAVFNLGYLPKSDKQIITRPQTTKKALDALLIRLVPKGRIVIVCYYGHPGGQAELDTVQTYCRQLPQAQYNVLTYQFINQKNQPPLLFCIEAK</sequence>
<name>S1NLU5_9ENTE</name>
<dbReference type="STRING" id="44009.RV01_GL000802"/>
<dbReference type="AlphaFoldDB" id="S1NLU5"/>